<dbReference type="GO" id="GO:0016020">
    <property type="term" value="C:membrane"/>
    <property type="evidence" value="ECO:0007669"/>
    <property type="project" value="InterPro"/>
</dbReference>
<evidence type="ECO:0000256" key="2">
    <source>
        <dbReference type="ARBA" id="ARBA00007362"/>
    </source>
</evidence>
<evidence type="ECO:0000313" key="5">
    <source>
        <dbReference type="EMBL" id="RID88313.1"/>
    </source>
</evidence>
<dbReference type="PANTHER" id="PTHR22911">
    <property type="entry name" value="ACYL-MALONYL CONDENSING ENZYME-RELATED"/>
    <property type="match status" value="1"/>
</dbReference>
<comment type="caution">
    <text evidence="5">The sequence shown here is derived from an EMBL/GenBank/DDBJ whole genome shotgun (WGS) entry which is preliminary data.</text>
</comment>
<keyword evidence="6" id="KW-1185">Reference proteome</keyword>
<dbReference type="Proteomes" id="UP000265816">
    <property type="component" value="Unassembled WGS sequence"/>
</dbReference>
<feature type="transmembrane region" description="Helical" evidence="3">
    <location>
        <begin position="175"/>
        <end position="195"/>
    </location>
</feature>
<feature type="transmembrane region" description="Helical" evidence="3">
    <location>
        <begin position="65"/>
        <end position="82"/>
    </location>
</feature>
<reference evidence="5 6" key="1">
    <citation type="submission" date="2018-08" db="EMBL/GenBank/DDBJ databases">
        <title>Bacillus jemisoniae sp. nov., Bacillus chryseoplanitiae sp. nov., Bacillus resnikiae sp. nov., and Bacillus frankliniae sp. nov., isolated from Viking spacecraft and associated surfaces.</title>
        <authorList>
            <person name="Seuylemezian A."/>
            <person name="Vaishampayan P."/>
        </authorList>
    </citation>
    <scope>NUCLEOTIDE SEQUENCE [LARGE SCALE GENOMIC DNA]</scope>
    <source>
        <strain evidence="5 6">JJ-247</strain>
    </source>
</reference>
<evidence type="ECO:0000256" key="1">
    <source>
        <dbReference type="ARBA" id="ARBA00004127"/>
    </source>
</evidence>
<feature type="domain" description="EamA" evidence="4">
    <location>
        <begin position="177"/>
        <end position="310"/>
    </location>
</feature>
<dbReference type="SUPFAM" id="SSF103481">
    <property type="entry name" value="Multidrug resistance efflux transporter EmrE"/>
    <property type="match status" value="2"/>
</dbReference>
<comment type="similarity">
    <text evidence="2">Belongs to the EamA transporter family.</text>
</comment>
<dbReference type="AlphaFoldDB" id="A0A398BLS3"/>
<evidence type="ECO:0000256" key="3">
    <source>
        <dbReference type="SAM" id="Phobius"/>
    </source>
</evidence>
<accession>A0A398BLS3</accession>
<comment type="subcellular location">
    <subcellularLocation>
        <location evidence="1">Endomembrane system</location>
        <topology evidence="1">Multi-pass membrane protein</topology>
    </subcellularLocation>
</comment>
<feature type="transmembrane region" description="Helical" evidence="3">
    <location>
        <begin position="149"/>
        <end position="169"/>
    </location>
</feature>
<dbReference type="InterPro" id="IPR000620">
    <property type="entry name" value="EamA_dom"/>
</dbReference>
<feature type="transmembrane region" description="Helical" evidence="3">
    <location>
        <begin position="35"/>
        <end position="53"/>
    </location>
</feature>
<proteinExistence type="inferred from homology"/>
<feature type="transmembrane region" description="Helical" evidence="3">
    <location>
        <begin position="239"/>
        <end position="260"/>
    </location>
</feature>
<feature type="transmembrane region" description="Helical" evidence="3">
    <location>
        <begin position="94"/>
        <end position="114"/>
    </location>
</feature>
<organism evidence="5 6">
    <name type="scientific">Mesobacillus zeae</name>
    <dbReference type="NCBI Taxonomy" id="1917180"/>
    <lineage>
        <taxon>Bacteria</taxon>
        <taxon>Bacillati</taxon>
        <taxon>Bacillota</taxon>
        <taxon>Bacilli</taxon>
        <taxon>Bacillales</taxon>
        <taxon>Bacillaceae</taxon>
        <taxon>Mesobacillus</taxon>
    </lineage>
</organism>
<keyword evidence="3" id="KW-0472">Membrane</keyword>
<feature type="transmembrane region" description="Helical" evidence="3">
    <location>
        <begin position="267"/>
        <end position="287"/>
    </location>
</feature>
<feature type="transmembrane region" description="Helical" evidence="3">
    <location>
        <begin position="120"/>
        <end position="142"/>
    </location>
</feature>
<dbReference type="PANTHER" id="PTHR22911:SF76">
    <property type="entry name" value="EAMA DOMAIN-CONTAINING PROTEIN"/>
    <property type="match status" value="1"/>
</dbReference>
<protein>
    <submittedName>
        <fullName evidence="5">DMT family transporter</fullName>
    </submittedName>
</protein>
<evidence type="ECO:0000313" key="6">
    <source>
        <dbReference type="Proteomes" id="UP000265816"/>
    </source>
</evidence>
<dbReference type="EMBL" id="QWVT01000007">
    <property type="protein sequence ID" value="RID88313.1"/>
    <property type="molecule type" value="Genomic_DNA"/>
</dbReference>
<sequence>MFLSKKNADCVTLRYDTAGKVIGEDEGIVLQQRSVAIPLTISIIAVSFAAIFVKWSDAPATILSMYRMWLASLFLLPIMWKKRTEFSKIKKRDWAFLLLSGLFLALHFALWFGSLKLTTVASSTIILALQPIISLVGGFFLFKERTTAAALLSMGIAVIGAIMVGWGDFALSEMAILGDILSFLSVIAVVGYLLIGQSVVKKVSHWIYSFTVFFFAAIALTVYNLAAGVHILGYSQHEWGIFLLLAIVPTITHLINNWLLNYINATAISMSILGEPVGATALAILLLDEKVSLVQAAGGVLVLCGVFVFLARQQRGRVYKDQAA</sequence>
<feature type="domain" description="EamA" evidence="4">
    <location>
        <begin position="41"/>
        <end position="164"/>
    </location>
</feature>
<dbReference type="OrthoDB" id="9790852at2"/>
<keyword evidence="3" id="KW-0812">Transmembrane</keyword>
<evidence type="ECO:0000259" key="4">
    <source>
        <dbReference type="Pfam" id="PF00892"/>
    </source>
</evidence>
<dbReference type="Pfam" id="PF00892">
    <property type="entry name" value="EamA"/>
    <property type="match status" value="2"/>
</dbReference>
<feature type="transmembrane region" description="Helical" evidence="3">
    <location>
        <begin position="207"/>
        <end position="233"/>
    </location>
</feature>
<feature type="transmembrane region" description="Helical" evidence="3">
    <location>
        <begin position="293"/>
        <end position="311"/>
    </location>
</feature>
<keyword evidence="3" id="KW-1133">Transmembrane helix</keyword>
<gene>
    <name evidence="5" type="ORF">D1970_02115</name>
</gene>
<name>A0A398BLS3_9BACI</name>
<dbReference type="InterPro" id="IPR037185">
    <property type="entry name" value="EmrE-like"/>
</dbReference>